<dbReference type="STRING" id="444597.BST26_04850"/>
<reference evidence="11 12" key="1">
    <citation type="submission" date="2016-12" db="EMBL/GenBank/DDBJ databases">
        <title>The new phylogeny of genus Mycobacterium.</title>
        <authorList>
            <person name="Tortoli E."/>
            <person name="Trovato A."/>
            <person name="Cirillo D.M."/>
        </authorList>
    </citation>
    <scope>NUCLEOTIDE SEQUENCE [LARGE SCALE GENOMIC DNA]</scope>
    <source>
        <strain evidence="11 12">DSM 45130</strain>
    </source>
</reference>
<dbReference type="EMBL" id="MVHS01000007">
    <property type="protein sequence ID" value="ORA72584.1"/>
    <property type="molecule type" value="Genomic_DNA"/>
</dbReference>
<dbReference type="PANTHER" id="PTHR43880:SF12">
    <property type="entry name" value="ALCOHOL DEHYDROGENASE CLASS-3"/>
    <property type="match status" value="1"/>
</dbReference>
<evidence type="ECO:0000256" key="4">
    <source>
        <dbReference type="ARBA" id="ARBA00022723"/>
    </source>
</evidence>
<dbReference type="InterPro" id="IPR013154">
    <property type="entry name" value="ADH-like_N"/>
</dbReference>
<evidence type="ECO:0000313" key="12">
    <source>
        <dbReference type="Proteomes" id="UP000192801"/>
    </source>
</evidence>
<dbReference type="NCBIfam" id="TIGR03989">
    <property type="entry name" value="Rxyl_3153"/>
    <property type="match status" value="1"/>
</dbReference>
<protein>
    <recommendedName>
        <fullName evidence="3">alcohol dehydrogenase</fullName>
        <ecNumber evidence="3">1.1.1.1</ecNumber>
    </recommendedName>
</protein>
<sequence>MKTRAAVLFGLHQKWEVVELDLDAPKEREVLVQLTASGLCHSDDHLVTGDMPMNHLPVVGGHEGAGVVVDVGPGVTEVAAGDHVVLSFIPACGRCRPCAAGMSNLCEFGAAIMAGPQLDGTFRFHGRGQDFGQMCVLGTFSEYTVVPISSVVKIDPDIPLDKAALVGCGVTTGYGAAVRTGETTDGDTVVVMGVGGLGINAVQGAHIAGARHVVALDPVAFKREQARNFGATHVAADITEAHALVTDLTRGAMANVCVVTTDSGEGSYVGQALSLVGKRGRVVQTAIPHPTDTVVDMSLFDLTLYEKQIRGCLFGSANPRNDVYRMLELYQAGRLKLDELITREYHLEDINQGYEAMHSGRNLRGLIRF</sequence>
<evidence type="ECO:0000256" key="3">
    <source>
        <dbReference type="ARBA" id="ARBA00013190"/>
    </source>
</evidence>
<keyword evidence="7" id="KW-0520">NAD</keyword>
<dbReference type="SMART" id="SM00829">
    <property type="entry name" value="PKS_ER"/>
    <property type="match status" value="1"/>
</dbReference>
<dbReference type="InterPro" id="IPR002328">
    <property type="entry name" value="ADH_Zn_CS"/>
</dbReference>
<keyword evidence="5 10" id="KW-0862">Zinc</keyword>
<comment type="cofactor">
    <cofactor evidence="1 10">
        <name>Zn(2+)</name>
        <dbReference type="ChEBI" id="CHEBI:29105"/>
    </cofactor>
</comment>
<dbReference type="InterPro" id="IPR023921">
    <property type="entry name" value="ADH_Zn_actinomycetes"/>
</dbReference>
<dbReference type="PROSITE" id="PS00059">
    <property type="entry name" value="ADH_ZINC"/>
    <property type="match status" value="1"/>
</dbReference>
<dbReference type="InterPro" id="IPR013149">
    <property type="entry name" value="ADH-like_C"/>
</dbReference>
<dbReference type="InterPro" id="IPR011032">
    <property type="entry name" value="GroES-like_sf"/>
</dbReference>
<dbReference type="OrthoDB" id="334894at2"/>
<dbReference type="SUPFAM" id="SSF51735">
    <property type="entry name" value="NAD(P)-binding Rossmann-fold domains"/>
    <property type="match status" value="1"/>
</dbReference>
<dbReference type="CDD" id="cd08279">
    <property type="entry name" value="Zn_ADH_class_III"/>
    <property type="match status" value="1"/>
</dbReference>
<comment type="catalytic activity">
    <reaction evidence="9">
        <text>a primary alcohol + NAD(+) = an aldehyde + NADH + H(+)</text>
        <dbReference type="Rhea" id="RHEA:10736"/>
        <dbReference type="ChEBI" id="CHEBI:15378"/>
        <dbReference type="ChEBI" id="CHEBI:15734"/>
        <dbReference type="ChEBI" id="CHEBI:17478"/>
        <dbReference type="ChEBI" id="CHEBI:57540"/>
        <dbReference type="ChEBI" id="CHEBI:57945"/>
        <dbReference type="EC" id="1.1.1.1"/>
    </reaction>
</comment>
<dbReference type="EC" id="1.1.1.1" evidence="3"/>
<dbReference type="GO" id="GO:0005829">
    <property type="term" value="C:cytosol"/>
    <property type="evidence" value="ECO:0007669"/>
    <property type="project" value="TreeGrafter"/>
</dbReference>
<comment type="caution">
    <text evidence="11">The sequence shown here is derived from an EMBL/GenBank/DDBJ whole genome shotgun (WGS) entry which is preliminary data.</text>
</comment>
<dbReference type="GO" id="GO:0051903">
    <property type="term" value="F:S-(hydroxymethyl)glutathione dehydrogenase [NAD(P)+] activity"/>
    <property type="evidence" value="ECO:0007669"/>
    <property type="project" value="TreeGrafter"/>
</dbReference>
<dbReference type="InterPro" id="IPR020843">
    <property type="entry name" value="ER"/>
</dbReference>
<dbReference type="PANTHER" id="PTHR43880">
    <property type="entry name" value="ALCOHOL DEHYDROGENASE"/>
    <property type="match status" value="1"/>
</dbReference>
<dbReference type="Proteomes" id="UP000192801">
    <property type="component" value="Unassembled WGS sequence"/>
</dbReference>
<name>A0A1X0DJK2_9MYCO</name>
<comment type="catalytic activity">
    <reaction evidence="8">
        <text>a secondary alcohol + NAD(+) = a ketone + NADH + H(+)</text>
        <dbReference type="Rhea" id="RHEA:10740"/>
        <dbReference type="ChEBI" id="CHEBI:15378"/>
        <dbReference type="ChEBI" id="CHEBI:17087"/>
        <dbReference type="ChEBI" id="CHEBI:35681"/>
        <dbReference type="ChEBI" id="CHEBI:57540"/>
        <dbReference type="ChEBI" id="CHEBI:57945"/>
        <dbReference type="EC" id="1.1.1.1"/>
    </reaction>
</comment>
<dbReference type="AlphaFoldDB" id="A0A1X0DJK2"/>
<keyword evidence="12" id="KW-1185">Reference proteome</keyword>
<accession>A0A1X0DJK2</accession>
<dbReference type="Pfam" id="PF08240">
    <property type="entry name" value="ADH_N"/>
    <property type="match status" value="1"/>
</dbReference>
<evidence type="ECO:0000313" key="11">
    <source>
        <dbReference type="EMBL" id="ORA72584.1"/>
    </source>
</evidence>
<dbReference type="Gene3D" id="3.90.180.10">
    <property type="entry name" value="Medium-chain alcohol dehydrogenases, catalytic domain"/>
    <property type="match status" value="1"/>
</dbReference>
<evidence type="ECO:0000256" key="6">
    <source>
        <dbReference type="ARBA" id="ARBA00023002"/>
    </source>
</evidence>
<evidence type="ECO:0000256" key="7">
    <source>
        <dbReference type="ARBA" id="ARBA00023027"/>
    </source>
</evidence>
<keyword evidence="6" id="KW-0560">Oxidoreductase</keyword>
<comment type="similarity">
    <text evidence="2 10">Belongs to the zinc-containing alcohol dehydrogenase family.</text>
</comment>
<dbReference type="Gene3D" id="3.40.50.720">
    <property type="entry name" value="NAD(P)-binding Rossmann-like Domain"/>
    <property type="match status" value="1"/>
</dbReference>
<evidence type="ECO:0000256" key="10">
    <source>
        <dbReference type="RuleBase" id="RU361277"/>
    </source>
</evidence>
<evidence type="ECO:0000256" key="8">
    <source>
        <dbReference type="ARBA" id="ARBA00049164"/>
    </source>
</evidence>
<dbReference type="SUPFAM" id="SSF50129">
    <property type="entry name" value="GroES-like"/>
    <property type="match status" value="2"/>
</dbReference>
<evidence type="ECO:0000256" key="1">
    <source>
        <dbReference type="ARBA" id="ARBA00001947"/>
    </source>
</evidence>
<dbReference type="GO" id="GO:0008270">
    <property type="term" value="F:zinc ion binding"/>
    <property type="evidence" value="ECO:0007669"/>
    <property type="project" value="InterPro"/>
</dbReference>
<organism evidence="11 12">
    <name type="scientific">Mycolicibacterium insubricum</name>
    <dbReference type="NCBI Taxonomy" id="444597"/>
    <lineage>
        <taxon>Bacteria</taxon>
        <taxon>Bacillati</taxon>
        <taxon>Actinomycetota</taxon>
        <taxon>Actinomycetes</taxon>
        <taxon>Mycobacteriales</taxon>
        <taxon>Mycobacteriaceae</taxon>
        <taxon>Mycolicibacterium</taxon>
    </lineage>
</organism>
<dbReference type="GO" id="GO:0004022">
    <property type="term" value="F:alcohol dehydrogenase (NAD+) activity"/>
    <property type="evidence" value="ECO:0007669"/>
    <property type="project" value="UniProtKB-EC"/>
</dbReference>
<dbReference type="RefSeq" id="WP_083029628.1">
    <property type="nucleotide sequence ID" value="NZ_AP022618.1"/>
</dbReference>
<dbReference type="Pfam" id="PF00107">
    <property type="entry name" value="ADH_zinc_N"/>
    <property type="match status" value="1"/>
</dbReference>
<evidence type="ECO:0000256" key="2">
    <source>
        <dbReference type="ARBA" id="ARBA00008072"/>
    </source>
</evidence>
<evidence type="ECO:0000256" key="5">
    <source>
        <dbReference type="ARBA" id="ARBA00022833"/>
    </source>
</evidence>
<evidence type="ECO:0000256" key="9">
    <source>
        <dbReference type="ARBA" id="ARBA00049243"/>
    </source>
</evidence>
<dbReference type="InterPro" id="IPR036291">
    <property type="entry name" value="NAD(P)-bd_dom_sf"/>
</dbReference>
<gene>
    <name evidence="11" type="ORF">BST26_04850</name>
</gene>
<keyword evidence="4 10" id="KW-0479">Metal-binding</keyword>
<dbReference type="GO" id="GO:0046294">
    <property type="term" value="P:formaldehyde catabolic process"/>
    <property type="evidence" value="ECO:0007669"/>
    <property type="project" value="TreeGrafter"/>
</dbReference>
<proteinExistence type="inferred from homology"/>